<proteinExistence type="predicted"/>
<protein>
    <submittedName>
        <fullName evidence="8">YihY/virulence factor BrkB family protein</fullName>
    </submittedName>
</protein>
<evidence type="ECO:0000256" key="3">
    <source>
        <dbReference type="ARBA" id="ARBA00022692"/>
    </source>
</evidence>
<dbReference type="Proteomes" id="UP001183615">
    <property type="component" value="Unassembled WGS sequence"/>
</dbReference>
<organism evidence="8 9">
    <name type="scientific">Streptomyces johnsoniae</name>
    <dbReference type="NCBI Taxonomy" id="3075532"/>
    <lineage>
        <taxon>Bacteria</taxon>
        <taxon>Bacillati</taxon>
        <taxon>Actinomycetota</taxon>
        <taxon>Actinomycetes</taxon>
        <taxon>Kitasatosporales</taxon>
        <taxon>Streptomycetaceae</taxon>
        <taxon>Streptomyces</taxon>
    </lineage>
</organism>
<evidence type="ECO:0000256" key="5">
    <source>
        <dbReference type="ARBA" id="ARBA00023136"/>
    </source>
</evidence>
<feature type="compositionally biased region" description="Low complexity" evidence="6">
    <location>
        <begin position="305"/>
        <end position="330"/>
    </location>
</feature>
<keyword evidence="4 7" id="KW-1133">Transmembrane helix</keyword>
<dbReference type="Pfam" id="PF03631">
    <property type="entry name" value="Virul_fac_BrkB"/>
    <property type="match status" value="1"/>
</dbReference>
<name>A0ABU2S757_9ACTN</name>
<feature type="compositionally biased region" description="Basic and acidic residues" evidence="6">
    <location>
        <begin position="284"/>
        <end position="304"/>
    </location>
</feature>
<evidence type="ECO:0000256" key="2">
    <source>
        <dbReference type="ARBA" id="ARBA00022475"/>
    </source>
</evidence>
<dbReference type="InterPro" id="IPR017039">
    <property type="entry name" value="Virul_fac_BrkB"/>
</dbReference>
<evidence type="ECO:0000256" key="1">
    <source>
        <dbReference type="ARBA" id="ARBA00004651"/>
    </source>
</evidence>
<evidence type="ECO:0000313" key="9">
    <source>
        <dbReference type="Proteomes" id="UP001183615"/>
    </source>
</evidence>
<feature type="region of interest" description="Disordered" evidence="6">
    <location>
        <begin position="282"/>
        <end position="330"/>
    </location>
</feature>
<reference evidence="9" key="1">
    <citation type="submission" date="2023-07" db="EMBL/GenBank/DDBJ databases">
        <title>30 novel species of actinomycetes from the DSMZ collection.</title>
        <authorList>
            <person name="Nouioui I."/>
        </authorList>
    </citation>
    <scope>NUCLEOTIDE SEQUENCE [LARGE SCALE GENOMIC DNA]</scope>
    <source>
        <strain evidence="9">DSM 41886</strain>
    </source>
</reference>
<comment type="subcellular location">
    <subcellularLocation>
        <location evidence="1">Cell membrane</location>
        <topology evidence="1">Multi-pass membrane protein</topology>
    </subcellularLocation>
</comment>
<feature type="transmembrane region" description="Helical" evidence="7">
    <location>
        <begin position="92"/>
        <end position="112"/>
    </location>
</feature>
<feature type="transmembrane region" description="Helical" evidence="7">
    <location>
        <begin position="248"/>
        <end position="269"/>
    </location>
</feature>
<feature type="transmembrane region" description="Helical" evidence="7">
    <location>
        <begin position="29"/>
        <end position="49"/>
    </location>
</feature>
<evidence type="ECO:0000256" key="7">
    <source>
        <dbReference type="SAM" id="Phobius"/>
    </source>
</evidence>
<sequence length="330" mass="34932">MRDRRPPARWAVALRRTPMSLWRDDIDHWAAALTYYSVLAVFPTLLVAMSVTGLAHPAAAQELIGEVTSLLPAGSGSEVRAALQEPAGRRSAAWLVITVGSASAWLSAYNYLSVFRRVLHGMHDVVDRRPPWRAVPRTMLTALGLLGLLVCSATVLILTGGAVRSLGRLLGTGEAGSTAWNVLKWPLLLVLVTGLVLMLFRTGPAGTRAPRRSAPGGALAVLLWLFASAGFALYASSVPTYNRLYGSLAGMIVFLVWLWVSNLTLLAGAQFNAELARLPATPPRHAEERAGERAGEQVGDRAGERAAGSGATGGPARAAPPVASGHGRRG</sequence>
<evidence type="ECO:0000256" key="4">
    <source>
        <dbReference type="ARBA" id="ARBA00022989"/>
    </source>
</evidence>
<dbReference type="PANTHER" id="PTHR30213:SF0">
    <property type="entry name" value="UPF0761 MEMBRANE PROTEIN YIHY"/>
    <property type="match status" value="1"/>
</dbReference>
<keyword evidence="3 7" id="KW-0812">Transmembrane</keyword>
<comment type="caution">
    <text evidence="8">The sequence shown here is derived from an EMBL/GenBank/DDBJ whole genome shotgun (WGS) entry which is preliminary data.</text>
</comment>
<keyword evidence="5 7" id="KW-0472">Membrane</keyword>
<keyword evidence="9" id="KW-1185">Reference proteome</keyword>
<dbReference type="EMBL" id="JAVREV010000008">
    <property type="protein sequence ID" value="MDT0444244.1"/>
    <property type="molecule type" value="Genomic_DNA"/>
</dbReference>
<dbReference type="RefSeq" id="WP_311618511.1">
    <property type="nucleotide sequence ID" value="NZ_JAVREV010000008.1"/>
</dbReference>
<evidence type="ECO:0000313" key="8">
    <source>
        <dbReference type="EMBL" id="MDT0444244.1"/>
    </source>
</evidence>
<dbReference type="PIRSF" id="PIRSF035875">
    <property type="entry name" value="RNase_BN"/>
    <property type="match status" value="1"/>
</dbReference>
<gene>
    <name evidence="8" type="ORF">RM779_16810</name>
</gene>
<feature type="transmembrane region" description="Helical" evidence="7">
    <location>
        <begin position="214"/>
        <end position="236"/>
    </location>
</feature>
<evidence type="ECO:0000256" key="6">
    <source>
        <dbReference type="SAM" id="MobiDB-lite"/>
    </source>
</evidence>
<keyword evidence="2" id="KW-1003">Cell membrane</keyword>
<feature type="transmembrane region" description="Helical" evidence="7">
    <location>
        <begin position="138"/>
        <end position="163"/>
    </location>
</feature>
<accession>A0ABU2S757</accession>
<dbReference type="NCBIfam" id="TIGR00765">
    <property type="entry name" value="yihY_not_rbn"/>
    <property type="match status" value="1"/>
</dbReference>
<feature type="transmembrane region" description="Helical" evidence="7">
    <location>
        <begin position="183"/>
        <end position="202"/>
    </location>
</feature>
<dbReference type="PANTHER" id="PTHR30213">
    <property type="entry name" value="INNER MEMBRANE PROTEIN YHJD"/>
    <property type="match status" value="1"/>
</dbReference>